<keyword evidence="3" id="KW-1185">Reference proteome</keyword>
<dbReference type="CDD" id="cd16018">
    <property type="entry name" value="Enpp"/>
    <property type="match status" value="1"/>
</dbReference>
<dbReference type="InterPro" id="IPR017850">
    <property type="entry name" value="Alkaline_phosphatase_core_sf"/>
</dbReference>
<keyword evidence="1" id="KW-0732">Signal</keyword>
<dbReference type="Gene3D" id="3.30.1360.180">
    <property type="match status" value="1"/>
</dbReference>
<dbReference type="Gene3D" id="3.40.720.10">
    <property type="entry name" value="Alkaline Phosphatase, subunit A"/>
    <property type="match status" value="1"/>
</dbReference>
<accession>A0ABT0KSJ3</accession>
<dbReference type="InterPro" id="IPR002591">
    <property type="entry name" value="Phosphodiest/P_Trfase"/>
</dbReference>
<feature type="signal peptide" evidence="1">
    <location>
        <begin position="1"/>
        <end position="25"/>
    </location>
</feature>
<evidence type="ECO:0000313" key="2">
    <source>
        <dbReference type="EMBL" id="MCL1046828.1"/>
    </source>
</evidence>
<sequence>MSKIPLVSKFIFTLGSIILSISVTATDIQQPFNDASESTQEHVLLISIDGYRYDYNELHQPQHIKEFANNAATVKQFVPSFPTVTFPNHLTLVTGLYPANHGIISNRFYNPELERDYAMNISEAVTDGQFYQGVPLWSLARQQGLKSATYFWPGSEAEIAGFRPNYWLKYDGRTPNEERVQQVIDWFSLPEDKRPQFVTLYFSDVDSAGHHHGPEASQTRDAVLYIDTMIGNLLTELKDLPFEVNVIITSDHGMAKVDEFDRVYTDQLIANNQKLIKKFIFNNDAAFSLVTATGKDKQQDLKQLKELVSQVEGLEFYLQADVPSHLHFTGNASIGDAVIVSNNYYITSTDAKPGVIGKHGYDPEVITDMNTVLYAQGPMFKQGATIQQAKNIHLYPLIAHILGLTVTEKIDGELSVLSPLLKH</sequence>
<dbReference type="PANTHER" id="PTHR10151">
    <property type="entry name" value="ECTONUCLEOTIDE PYROPHOSPHATASE/PHOSPHODIESTERASE"/>
    <property type="match status" value="1"/>
</dbReference>
<name>A0ABT0KSJ3_9GAMM</name>
<reference evidence="2 3" key="1">
    <citation type="submission" date="2022-01" db="EMBL/GenBank/DDBJ databases">
        <title>Whole genome-based taxonomy of the Shewanellaceae.</title>
        <authorList>
            <person name="Martin-Rodriguez A.J."/>
        </authorList>
    </citation>
    <scope>NUCLEOTIDE SEQUENCE [LARGE SCALE GENOMIC DNA]</scope>
    <source>
        <strain evidence="2 3">DSM 24955</strain>
    </source>
</reference>
<dbReference type="Pfam" id="PF01663">
    <property type="entry name" value="Phosphodiest"/>
    <property type="match status" value="1"/>
</dbReference>
<dbReference type="EMBL" id="JAKIKU010000009">
    <property type="protein sequence ID" value="MCL1046828.1"/>
    <property type="molecule type" value="Genomic_DNA"/>
</dbReference>
<protein>
    <submittedName>
        <fullName evidence="2">Ectonucleotide pyrophosphatase/phosphodiesterase</fullName>
    </submittedName>
</protein>
<dbReference type="RefSeq" id="WP_248956380.1">
    <property type="nucleotide sequence ID" value="NZ_JAKIKU010000009.1"/>
</dbReference>
<comment type="caution">
    <text evidence="2">The sequence shown here is derived from an EMBL/GenBank/DDBJ whole genome shotgun (WGS) entry which is preliminary data.</text>
</comment>
<dbReference type="SUPFAM" id="SSF53649">
    <property type="entry name" value="Alkaline phosphatase-like"/>
    <property type="match status" value="1"/>
</dbReference>
<feature type="chain" id="PRO_5045446168" evidence="1">
    <location>
        <begin position="26"/>
        <end position="423"/>
    </location>
</feature>
<proteinExistence type="predicted"/>
<evidence type="ECO:0000313" key="3">
    <source>
        <dbReference type="Proteomes" id="UP001202134"/>
    </source>
</evidence>
<dbReference type="PANTHER" id="PTHR10151:SF120">
    <property type="entry name" value="BIS(5'-ADENOSYL)-TRIPHOSPHATASE"/>
    <property type="match status" value="1"/>
</dbReference>
<gene>
    <name evidence="2" type="ORF">L2737_16075</name>
</gene>
<organism evidence="2 3">
    <name type="scientific">Shewanella electrodiphila</name>
    <dbReference type="NCBI Taxonomy" id="934143"/>
    <lineage>
        <taxon>Bacteria</taxon>
        <taxon>Pseudomonadati</taxon>
        <taxon>Pseudomonadota</taxon>
        <taxon>Gammaproteobacteria</taxon>
        <taxon>Alteromonadales</taxon>
        <taxon>Shewanellaceae</taxon>
        <taxon>Shewanella</taxon>
    </lineage>
</organism>
<dbReference type="Proteomes" id="UP001202134">
    <property type="component" value="Unassembled WGS sequence"/>
</dbReference>
<evidence type="ECO:0000256" key="1">
    <source>
        <dbReference type="SAM" id="SignalP"/>
    </source>
</evidence>